<evidence type="ECO:0000259" key="3">
    <source>
        <dbReference type="Pfam" id="PF01979"/>
    </source>
</evidence>
<reference evidence="4 5" key="1">
    <citation type="submission" date="2020-08" db="EMBL/GenBank/DDBJ databases">
        <title>Genomic Encyclopedia of Type Strains, Phase IV (KMG-IV): sequencing the most valuable type-strain genomes for metagenomic binning, comparative biology and taxonomic classification.</title>
        <authorList>
            <person name="Goeker M."/>
        </authorList>
    </citation>
    <scope>NUCLEOTIDE SEQUENCE [LARGE SCALE GENOMIC DNA]</scope>
    <source>
        <strain evidence="4 5">DSM 17455</strain>
    </source>
</reference>
<gene>
    <name evidence="4" type="ORF">HNQ97_006740</name>
</gene>
<dbReference type="InterPro" id="IPR011059">
    <property type="entry name" value="Metal-dep_hydrolase_composite"/>
</dbReference>
<dbReference type="Proteomes" id="UP000587524">
    <property type="component" value="Unassembled WGS sequence"/>
</dbReference>
<dbReference type="PANTHER" id="PTHR43794:SF11">
    <property type="entry name" value="AMIDOHYDROLASE-RELATED DOMAIN-CONTAINING PROTEIN"/>
    <property type="match status" value="1"/>
</dbReference>
<dbReference type="SUPFAM" id="SSF51338">
    <property type="entry name" value="Composite domain of metallo-dependent hydrolases"/>
    <property type="match status" value="1"/>
</dbReference>
<dbReference type="GO" id="GO:0016787">
    <property type="term" value="F:hydrolase activity"/>
    <property type="evidence" value="ECO:0007669"/>
    <property type="project" value="UniProtKB-KW"/>
</dbReference>
<sequence length="104" mass="11523">MATLNGAKILGRGEHIGSIEEGKSADIITINMLQTHFEPRIEKLLDIQRVVADLVFSANSSDVNTVIVDGIIIMHERKITNLDTDEIISNAKQAAHRIFNKMRG</sequence>
<name>A0ABR6CI70_9HYPH</name>
<comment type="caution">
    <text evidence="4">The sequence shown here is derived from an EMBL/GenBank/DDBJ whole genome shotgun (WGS) entry which is preliminary data.</text>
</comment>
<dbReference type="Gene3D" id="2.30.40.10">
    <property type="entry name" value="Urease, subunit C, domain 1"/>
    <property type="match status" value="1"/>
</dbReference>
<dbReference type="InterPro" id="IPR006680">
    <property type="entry name" value="Amidohydro-rel"/>
</dbReference>
<evidence type="ECO:0000256" key="2">
    <source>
        <dbReference type="ARBA" id="ARBA00022801"/>
    </source>
</evidence>
<organism evidence="4 5">
    <name type="scientific">Aminobacter ciceronei</name>
    <dbReference type="NCBI Taxonomy" id="150723"/>
    <lineage>
        <taxon>Bacteria</taxon>
        <taxon>Pseudomonadati</taxon>
        <taxon>Pseudomonadota</taxon>
        <taxon>Alphaproteobacteria</taxon>
        <taxon>Hyphomicrobiales</taxon>
        <taxon>Phyllobacteriaceae</taxon>
        <taxon>Aminobacter</taxon>
    </lineage>
</organism>
<evidence type="ECO:0000313" key="4">
    <source>
        <dbReference type="EMBL" id="MBA9024693.1"/>
    </source>
</evidence>
<comment type="similarity">
    <text evidence="1">Belongs to the metallo-dependent hydrolases superfamily. ATZ/TRZ family.</text>
</comment>
<protein>
    <submittedName>
        <fullName evidence="4">Cytosine/adenosine deaminase-related metal-dependent hydrolase</fullName>
    </submittedName>
</protein>
<feature type="domain" description="Amidohydrolase-related" evidence="3">
    <location>
        <begin position="1"/>
        <end position="70"/>
    </location>
</feature>
<proteinExistence type="inferred from homology"/>
<keyword evidence="5" id="KW-1185">Reference proteome</keyword>
<dbReference type="Pfam" id="PF01979">
    <property type="entry name" value="Amidohydro_1"/>
    <property type="match status" value="1"/>
</dbReference>
<dbReference type="PANTHER" id="PTHR43794">
    <property type="entry name" value="AMINOHYDROLASE SSNA-RELATED"/>
    <property type="match status" value="1"/>
</dbReference>
<keyword evidence="2 4" id="KW-0378">Hydrolase</keyword>
<accession>A0ABR6CI70</accession>
<dbReference type="InterPro" id="IPR050287">
    <property type="entry name" value="MTA/SAH_deaminase"/>
</dbReference>
<evidence type="ECO:0000313" key="5">
    <source>
        <dbReference type="Proteomes" id="UP000587524"/>
    </source>
</evidence>
<evidence type="ECO:0000256" key="1">
    <source>
        <dbReference type="ARBA" id="ARBA00006745"/>
    </source>
</evidence>
<dbReference type="Gene3D" id="3.20.20.140">
    <property type="entry name" value="Metal-dependent hydrolases"/>
    <property type="match status" value="1"/>
</dbReference>
<dbReference type="EMBL" id="JACJHZ010000085">
    <property type="protein sequence ID" value="MBA9024693.1"/>
    <property type="molecule type" value="Genomic_DNA"/>
</dbReference>